<feature type="domain" description="NIPSNAP" evidence="1">
    <location>
        <begin position="3"/>
        <end position="105"/>
    </location>
</feature>
<protein>
    <submittedName>
        <fullName evidence="2">NIPSNAP family protein</fullName>
    </submittedName>
</protein>
<name>A0A5P6PE48_9BRAD</name>
<dbReference type="Gene3D" id="3.30.70.100">
    <property type="match status" value="1"/>
</dbReference>
<sequence length="108" mass="12383">MIYEMRIYRCVPGRLPALLKRFEAVTLKLWEKHGIKQAGFFTTLIGESNQELTYFLAWDSLADREKKWTAFQSDPDWISARAKTEEDGQIVANIVSQILAPTAFSSVK</sequence>
<dbReference type="Proteomes" id="UP000325641">
    <property type="component" value="Chromosome"/>
</dbReference>
<dbReference type="SUPFAM" id="SSF54909">
    <property type="entry name" value="Dimeric alpha+beta barrel"/>
    <property type="match status" value="1"/>
</dbReference>
<proteinExistence type="predicted"/>
<dbReference type="RefSeq" id="WP_151650009.1">
    <property type="nucleotide sequence ID" value="NZ_CP044543.1"/>
</dbReference>
<dbReference type="OrthoDB" id="9812037at2"/>
<dbReference type="EMBL" id="CP044543">
    <property type="protein sequence ID" value="QFI76551.1"/>
    <property type="molecule type" value="Genomic_DNA"/>
</dbReference>
<dbReference type="InterPro" id="IPR011008">
    <property type="entry name" value="Dimeric_a/b-barrel"/>
</dbReference>
<dbReference type="Pfam" id="PF07978">
    <property type="entry name" value="NIPSNAP"/>
    <property type="match status" value="1"/>
</dbReference>
<evidence type="ECO:0000313" key="3">
    <source>
        <dbReference type="Proteomes" id="UP000325641"/>
    </source>
</evidence>
<evidence type="ECO:0000313" key="2">
    <source>
        <dbReference type="EMBL" id="QFI76551.1"/>
    </source>
</evidence>
<accession>A0A5P6PE48</accession>
<evidence type="ECO:0000259" key="1">
    <source>
        <dbReference type="Pfam" id="PF07978"/>
    </source>
</evidence>
<organism evidence="2 3">
    <name type="scientific">Bradyrhizobium betae</name>
    <dbReference type="NCBI Taxonomy" id="244734"/>
    <lineage>
        <taxon>Bacteria</taxon>
        <taxon>Pseudomonadati</taxon>
        <taxon>Pseudomonadota</taxon>
        <taxon>Alphaproteobacteria</taxon>
        <taxon>Hyphomicrobiales</taxon>
        <taxon>Nitrobacteraceae</taxon>
        <taxon>Bradyrhizobium</taxon>
    </lineage>
</organism>
<reference evidence="3" key="1">
    <citation type="submission" date="2019-10" db="EMBL/GenBank/DDBJ databases">
        <title>Complete Genome Sequence of Bradyrhizobium betae type strain PL7HG1T.</title>
        <authorList>
            <person name="Bromfield E.S.P."/>
            <person name="Cloutier S."/>
        </authorList>
    </citation>
    <scope>NUCLEOTIDE SEQUENCE [LARGE SCALE GENOMIC DNA]</scope>
    <source>
        <strain evidence="3">PL7HG1</strain>
    </source>
</reference>
<gene>
    <name evidence="2" type="ORF">F8237_31650</name>
</gene>
<dbReference type="KEGG" id="bbet:F8237_31650"/>
<dbReference type="InterPro" id="IPR012577">
    <property type="entry name" value="NIPSNAP"/>
</dbReference>
<dbReference type="AlphaFoldDB" id="A0A5P6PE48"/>